<evidence type="ECO:0000256" key="6">
    <source>
        <dbReference type="ARBA" id="ARBA00022692"/>
    </source>
</evidence>
<dbReference type="AlphaFoldDB" id="A0A7L5E176"/>
<evidence type="ECO:0000256" key="9">
    <source>
        <dbReference type="ARBA" id="ARBA00023065"/>
    </source>
</evidence>
<evidence type="ECO:0000313" key="18">
    <source>
        <dbReference type="Proteomes" id="UP000503278"/>
    </source>
</evidence>
<evidence type="ECO:0000259" key="16">
    <source>
        <dbReference type="Pfam" id="PF22461"/>
    </source>
</evidence>
<evidence type="ECO:0000256" key="8">
    <source>
        <dbReference type="ARBA" id="ARBA00023047"/>
    </source>
</evidence>
<evidence type="ECO:0000256" key="10">
    <source>
        <dbReference type="ARBA" id="ARBA00023114"/>
    </source>
</evidence>
<keyword evidence="13" id="KW-0998">Cell outer membrane</keyword>
<evidence type="ECO:0000259" key="15">
    <source>
        <dbReference type="Pfam" id="PF02563"/>
    </source>
</evidence>
<evidence type="ECO:0000256" key="13">
    <source>
        <dbReference type="ARBA" id="ARBA00023237"/>
    </source>
</evidence>
<dbReference type="GO" id="GO:0006811">
    <property type="term" value="P:monoatomic ion transport"/>
    <property type="evidence" value="ECO:0007669"/>
    <property type="project" value="UniProtKB-KW"/>
</dbReference>
<dbReference type="Pfam" id="PF22461">
    <property type="entry name" value="SLBB_2"/>
    <property type="match status" value="1"/>
</dbReference>
<keyword evidence="7" id="KW-0732">Signal</keyword>
<comment type="subcellular location">
    <subcellularLocation>
        <location evidence="1">Cell outer membrane</location>
        <topology evidence="1">Multi-pass membrane protein</topology>
    </subcellularLocation>
</comment>
<evidence type="ECO:0000256" key="5">
    <source>
        <dbReference type="ARBA" id="ARBA00022597"/>
    </source>
</evidence>
<evidence type="ECO:0000256" key="1">
    <source>
        <dbReference type="ARBA" id="ARBA00004571"/>
    </source>
</evidence>
<evidence type="ECO:0000256" key="3">
    <source>
        <dbReference type="ARBA" id="ARBA00022448"/>
    </source>
</evidence>
<keyword evidence="18" id="KW-1185">Reference proteome</keyword>
<keyword evidence="10" id="KW-0626">Porin</keyword>
<dbReference type="Proteomes" id="UP000503278">
    <property type="component" value="Chromosome"/>
</dbReference>
<dbReference type="RefSeq" id="WP_169608708.1">
    <property type="nucleotide sequence ID" value="NZ_CP051682.1"/>
</dbReference>
<dbReference type="PROSITE" id="PS51257">
    <property type="entry name" value="PROKAR_LIPOPROTEIN"/>
    <property type="match status" value="1"/>
</dbReference>
<evidence type="ECO:0000256" key="14">
    <source>
        <dbReference type="ARBA" id="ARBA00023288"/>
    </source>
</evidence>
<dbReference type="Gene3D" id="3.30.1950.10">
    <property type="entry name" value="wza like domain"/>
    <property type="match status" value="1"/>
</dbReference>
<keyword evidence="8" id="KW-0625">Polysaccharide transport</keyword>
<protein>
    <submittedName>
        <fullName evidence="17">Polysaccharide export protein</fullName>
    </submittedName>
</protein>
<evidence type="ECO:0000256" key="2">
    <source>
        <dbReference type="ARBA" id="ARBA00009450"/>
    </source>
</evidence>
<accession>A0A7L5E176</accession>
<keyword evidence="9" id="KW-0406">Ion transport</keyword>
<evidence type="ECO:0000313" key="17">
    <source>
        <dbReference type="EMBL" id="QJD96945.1"/>
    </source>
</evidence>
<dbReference type="PANTHER" id="PTHR33619">
    <property type="entry name" value="POLYSACCHARIDE EXPORT PROTEIN GFCE-RELATED"/>
    <property type="match status" value="1"/>
</dbReference>
<evidence type="ECO:0000256" key="7">
    <source>
        <dbReference type="ARBA" id="ARBA00022729"/>
    </source>
</evidence>
<keyword evidence="3" id="KW-0813">Transport</keyword>
<dbReference type="InterPro" id="IPR049712">
    <property type="entry name" value="Poly_export"/>
</dbReference>
<dbReference type="InterPro" id="IPR003715">
    <property type="entry name" value="Poly_export_N"/>
</dbReference>
<dbReference type="EMBL" id="CP051682">
    <property type="protein sequence ID" value="QJD96945.1"/>
    <property type="molecule type" value="Genomic_DNA"/>
</dbReference>
<keyword evidence="12" id="KW-0564">Palmitate</keyword>
<feature type="domain" description="SLBB" evidence="16">
    <location>
        <begin position="153"/>
        <end position="231"/>
    </location>
</feature>
<dbReference type="PANTHER" id="PTHR33619:SF3">
    <property type="entry name" value="POLYSACCHARIDE EXPORT PROTEIN GFCE-RELATED"/>
    <property type="match status" value="1"/>
</dbReference>
<keyword evidence="4" id="KW-1134">Transmembrane beta strand</keyword>
<dbReference type="GO" id="GO:0015159">
    <property type="term" value="F:polysaccharide transmembrane transporter activity"/>
    <property type="evidence" value="ECO:0007669"/>
    <property type="project" value="InterPro"/>
</dbReference>
<dbReference type="KEGG" id="mrob:HH214_14245"/>
<dbReference type="GO" id="GO:0009279">
    <property type="term" value="C:cell outer membrane"/>
    <property type="evidence" value="ECO:0007669"/>
    <property type="project" value="UniProtKB-SubCell"/>
</dbReference>
<keyword evidence="6" id="KW-0812">Transmembrane</keyword>
<comment type="similarity">
    <text evidence="2">Belongs to the BexD/CtrA/VexA family.</text>
</comment>
<dbReference type="GO" id="GO:0015288">
    <property type="term" value="F:porin activity"/>
    <property type="evidence" value="ECO:0007669"/>
    <property type="project" value="UniProtKB-KW"/>
</dbReference>
<sequence>MKIDTYLKLIIILLCACLFSSCFSVKRLTYFQKTNSAQSDTIAVAKPFISKIQPGDIISVFVSSLSPQASSFFNPYTTVGSAQSANGSSASGGVNASTTPGYLVDPSGEIEIPLAGTIKVSSLTTTEARDTIKQRLKKYLMEPTVTVRVLNYKISMLGEVAKPSVYVIPNEQVTLPEALSMAGDLTNFANRSDILIVRDNNGKKEFGHVNLNSREVYSSPYYYLHSNDVVYARAVKARALQMDPTFRIETFVASLVSLIIVLKSRL</sequence>
<reference evidence="17 18" key="1">
    <citation type="submission" date="2020-04" db="EMBL/GenBank/DDBJ databases">
        <title>Genome sequencing of novel species.</title>
        <authorList>
            <person name="Heo J."/>
            <person name="Kim S.-J."/>
            <person name="Kim J.-S."/>
            <person name="Hong S.-B."/>
            <person name="Kwon S.-W."/>
        </authorList>
    </citation>
    <scope>NUCLEOTIDE SEQUENCE [LARGE SCALE GENOMIC DNA]</scope>
    <source>
        <strain evidence="17 18">F39-2</strain>
    </source>
</reference>
<evidence type="ECO:0000256" key="12">
    <source>
        <dbReference type="ARBA" id="ARBA00023139"/>
    </source>
</evidence>
<keyword evidence="11" id="KW-0472">Membrane</keyword>
<keyword evidence="14" id="KW-0449">Lipoprotein</keyword>
<dbReference type="GO" id="GO:0046930">
    <property type="term" value="C:pore complex"/>
    <property type="evidence" value="ECO:0007669"/>
    <property type="project" value="UniProtKB-KW"/>
</dbReference>
<dbReference type="Pfam" id="PF02563">
    <property type="entry name" value="Poly_export"/>
    <property type="match status" value="1"/>
</dbReference>
<evidence type="ECO:0000256" key="11">
    <source>
        <dbReference type="ARBA" id="ARBA00023136"/>
    </source>
</evidence>
<evidence type="ECO:0000256" key="4">
    <source>
        <dbReference type="ARBA" id="ARBA00022452"/>
    </source>
</evidence>
<feature type="domain" description="Polysaccharide export protein N-terminal" evidence="15">
    <location>
        <begin position="51"/>
        <end position="149"/>
    </location>
</feature>
<proteinExistence type="inferred from homology"/>
<name>A0A7L5E176_9SPHI</name>
<dbReference type="InterPro" id="IPR054765">
    <property type="entry name" value="SLBB_dom"/>
</dbReference>
<keyword evidence="5" id="KW-0762">Sugar transport</keyword>
<organism evidence="17 18">
    <name type="scientific">Mucilaginibacter robiniae</name>
    <dbReference type="NCBI Taxonomy" id="2728022"/>
    <lineage>
        <taxon>Bacteria</taxon>
        <taxon>Pseudomonadati</taxon>
        <taxon>Bacteroidota</taxon>
        <taxon>Sphingobacteriia</taxon>
        <taxon>Sphingobacteriales</taxon>
        <taxon>Sphingobacteriaceae</taxon>
        <taxon>Mucilaginibacter</taxon>
    </lineage>
</organism>
<gene>
    <name evidence="17" type="ORF">HH214_14245</name>
</gene>